<keyword evidence="3" id="KW-1185">Reference proteome</keyword>
<evidence type="ECO:0000313" key="2">
    <source>
        <dbReference type="EMBL" id="KAK4101653.1"/>
    </source>
</evidence>
<evidence type="ECO:0000256" key="1">
    <source>
        <dbReference type="SAM" id="MobiDB-lite"/>
    </source>
</evidence>
<reference evidence="2" key="2">
    <citation type="submission" date="2023-05" db="EMBL/GenBank/DDBJ databases">
        <authorList>
            <consortium name="Lawrence Berkeley National Laboratory"/>
            <person name="Steindorff A."/>
            <person name="Hensen N."/>
            <person name="Bonometti L."/>
            <person name="Westerberg I."/>
            <person name="Brannstrom I.O."/>
            <person name="Guillou S."/>
            <person name="Cros-Aarteil S."/>
            <person name="Calhoun S."/>
            <person name="Haridas S."/>
            <person name="Kuo A."/>
            <person name="Mondo S."/>
            <person name="Pangilinan J."/>
            <person name="Riley R."/>
            <person name="Labutti K."/>
            <person name="Andreopoulos B."/>
            <person name="Lipzen A."/>
            <person name="Chen C."/>
            <person name="Yanf M."/>
            <person name="Daum C."/>
            <person name="Ng V."/>
            <person name="Clum A."/>
            <person name="Ohm R."/>
            <person name="Martin F."/>
            <person name="Silar P."/>
            <person name="Natvig D."/>
            <person name="Lalanne C."/>
            <person name="Gautier V."/>
            <person name="Ament-Velasquez S.L."/>
            <person name="Kruys A."/>
            <person name="Hutchinson M.I."/>
            <person name="Powell A.J."/>
            <person name="Barry K."/>
            <person name="Miller A.N."/>
            <person name="Grigoriev I.V."/>
            <person name="Debuchy R."/>
            <person name="Gladieux P."/>
            <person name="Thoren M.H."/>
            <person name="Johannesson H."/>
        </authorList>
    </citation>
    <scope>NUCLEOTIDE SEQUENCE</scope>
    <source>
        <strain evidence="2">CBS 757.83</strain>
    </source>
</reference>
<feature type="region of interest" description="Disordered" evidence="1">
    <location>
        <begin position="1"/>
        <end position="29"/>
    </location>
</feature>
<comment type="caution">
    <text evidence="2">The sequence shown here is derived from an EMBL/GenBank/DDBJ whole genome shotgun (WGS) entry which is preliminary data.</text>
</comment>
<dbReference type="AlphaFoldDB" id="A0AAN6T1T1"/>
<name>A0AAN6T1T1_9PEZI</name>
<feature type="compositionally biased region" description="Basic residues" evidence="1">
    <location>
        <begin position="115"/>
        <end position="124"/>
    </location>
</feature>
<organism evidence="2 3">
    <name type="scientific">Parathielavia hyrcaniae</name>
    <dbReference type="NCBI Taxonomy" id="113614"/>
    <lineage>
        <taxon>Eukaryota</taxon>
        <taxon>Fungi</taxon>
        <taxon>Dikarya</taxon>
        <taxon>Ascomycota</taxon>
        <taxon>Pezizomycotina</taxon>
        <taxon>Sordariomycetes</taxon>
        <taxon>Sordariomycetidae</taxon>
        <taxon>Sordariales</taxon>
        <taxon>Chaetomiaceae</taxon>
        <taxon>Parathielavia</taxon>
    </lineage>
</organism>
<accession>A0AAN6T1T1</accession>
<protein>
    <submittedName>
        <fullName evidence="2">Uncharacterized protein</fullName>
    </submittedName>
</protein>
<dbReference type="Proteomes" id="UP001305647">
    <property type="component" value="Unassembled WGS sequence"/>
</dbReference>
<reference evidence="2" key="1">
    <citation type="journal article" date="2023" name="Mol. Phylogenet. Evol.">
        <title>Genome-scale phylogeny and comparative genomics of the fungal order Sordariales.</title>
        <authorList>
            <person name="Hensen N."/>
            <person name="Bonometti L."/>
            <person name="Westerberg I."/>
            <person name="Brannstrom I.O."/>
            <person name="Guillou S."/>
            <person name="Cros-Aarteil S."/>
            <person name="Calhoun S."/>
            <person name="Haridas S."/>
            <person name="Kuo A."/>
            <person name="Mondo S."/>
            <person name="Pangilinan J."/>
            <person name="Riley R."/>
            <person name="LaButti K."/>
            <person name="Andreopoulos B."/>
            <person name="Lipzen A."/>
            <person name="Chen C."/>
            <person name="Yan M."/>
            <person name="Daum C."/>
            <person name="Ng V."/>
            <person name="Clum A."/>
            <person name="Steindorff A."/>
            <person name="Ohm R.A."/>
            <person name="Martin F."/>
            <person name="Silar P."/>
            <person name="Natvig D.O."/>
            <person name="Lalanne C."/>
            <person name="Gautier V."/>
            <person name="Ament-Velasquez S.L."/>
            <person name="Kruys A."/>
            <person name="Hutchinson M.I."/>
            <person name="Powell A.J."/>
            <person name="Barry K."/>
            <person name="Miller A.N."/>
            <person name="Grigoriev I.V."/>
            <person name="Debuchy R."/>
            <person name="Gladieux P."/>
            <person name="Hiltunen Thoren M."/>
            <person name="Johannesson H."/>
        </authorList>
    </citation>
    <scope>NUCLEOTIDE SEQUENCE</scope>
    <source>
        <strain evidence="2">CBS 757.83</strain>
    </source>
</reference>
<sequence>MLGSVLTQSKQQYHGLDKNRAQNNTKQNKNKCTAIKIPLSSGNRYLAGSYSTSPQIDEPVTFRDMASMVIACSANKLCPPIHHHPIHANAPFVTKAMVLRMLSPKSQSRLQRGNDKKRTRGVRKAKIEERQEALAPEARFPMGNTDTQNSLPV</sequence>
<gene>
    <name evidence="2" type="ORF">N658DRAFT_50436</name>
</gene>
<feature type="region of interest" description="Disordered" evidence="1">
    <location>
        <begin position="103"/>
        <end position="153"/>
    </location>
</feature>
<feature type="compositionally biased region" description="Polar residues" evidence="1">
    <location>
        <begin position="144"/>
        <end position="153"/>
    </location>
</feature>
<proteinExistence type="predicted"/>
<evidence type="ECO:0000313" key="3">
    <source>
        <dbReference type="Proteomes" id="UP001305647"/>
    </source>
</evidence>
<dbReference type="EMBL" id="MU863634">
    <property type="protein sequence ID" value="KAK4101653.1"/>
    <property type="molecule type" value="Genomic_DNA"/>
</dbReference>
<feature type="compositionally biased region" description="Polar residues" evidence="1">
    <location>
        <begin position="1"/>
        <end position="12"/>
    </location>
</feature>